<keyword evidence="3" id="KW-0677">Repeat</keyword>
<evidence type="ECO:0000313" key="5">
    <source>
        <dbReference type="Proteomes" id="UP001235939"/>
    </source>
</evidence>
<evidence type="ECO:0000256" key="1">
    <source>
        <dbReference type="ARBA" id="ARBA00022614"/>
    </source>
</evidence>
<dbReference type="Gene3D" id="3.80.10.10">
    <property type="entry name" value="Ribonuclease Inhibitor"/>
    <property type="match status" value="1"/>
</dbReference>
<keyword evidence="5" id="KW-1185">Reference proteome</keyword>
<name>A0ABY6L8U8_9ARAC</name>
<dbReference type="InterPro" id="IPR050541">
    <property type="entry name" value="LRR_TM_domain-containing"/>
</dbReference>
<gene>
    <name evidence="4" type="ORF">LAZ67_15001125</name>
</gene>
<reference evidence="4 5" key="1">
    <citation type="submission" date="2022-01" db="EMBL/GenBank/DDBJ databases">
        <title>A chromosomal length assembly of Cordylochernes scorpioides.</title>
        <authorList>
            <person name="Zeh D."/>
            <person name="Zeh J."/>
        </authorList>
    </citation>
    <scope>NUCLEOTIDE SEQUENCE [LARGE SCALE GENOMIC DNA]</scope>
    <source>
        <strain evidence="4">IN4F17</strain>
        <tissue evidence="4">Whole Body</tissue>
    </source>
</reference>
<keyword evidence="1" id="KW-0433">Leucine-rich repeat</keyword>
<evidence type="ECO:0000256" key="3">
    <source>
        <dbReference type="ARBA" id="ARBA00022737"/>
    </source>
</evidence>
<dbReference type="Pfam" id="PF13855">
    <property type="entry name" value="LRR_8"/>
    <property type="match status" value="1"/>
</dbReference>
<dbReference type="EMBL" id="CP092877">
    <property type="protein sequence ID" value="UYV77468.1"/>
    <property type="molecule type" value="Genomic_DNA"/>
</dbReference>
<organism evidence="4 5">
    <name type="scientific">Cordylochernes scorpioides</name>
    <dbReference type="NCBI Taxonomy" id="51811"/>
    <lineage>
        <taxon>Eukaryota</taxon>
        <taxon>Metazoa</taxon>
        <taxon>Ecdysozoa</taxon>
        <taxon>Arthropoda</taxon>
        <taxon>Chelicerata</taxon>
        <taxon>Arachnida</taxon>
        <taxon>Pseudoscorpiones</taxon>
        <taxon>Cheliferoidea</taxon>
        <taxon>Chernetidae</taxon>
        <taxon>Cordylochernes</taxon>
    </lineage>
</organism>
<protein>
    <submittedName>
        <fullName evidence="4">FLRT1</fullName>
    </submittedName>
</protein>
<dbReference type="InterPro" id="IPR032675">
    <property type="entry name" value="LRR_dom_sf"/>
</dbReference>
<sequence>MESVKDEKRVGRVQFCTGTLKRHWKIHTDGQMDKEESRERKTMWINSWESIGAVIRYWKIHTDGQMDKEESRERKTMWINSWESIGAVIRKSIRCEGQELWCSRISHIEQGALSEMPALEWLYLHSNHLKTLESATFTEILGTLQVLDIHGNPLTCSCRLVWLADWVNGPGSDVLNLPRRTRCKSRGNTLEVAELSYEVLRCGRGASTSPAGSSIWITLILANLLLTPADPWSSKFIEKQQGLGPAKAVITSGDVFFLEVCRVIFWVLF</sequence>
<dbReference type="PANTHER" id="PTHR24369:SF210">
    <property type="entry name" value="CHAOPTIN-RELATED"/>
    <property type="match status" value="1"/>
</dbReference>
<evidence type="ECO:0000313" key="4">
    <source>
        <dbReference type="EMBL" id="UYV77468.1"/>
    </source>
</evidence>
<dbReference type="InterPro" id="IPR003591">
    <property type="entry name" value="Leu-rich_rpt_typical-subtyp"/>
</dbReference>
<dbReference type="SMART" id="SM00369">
    <property type="entry name" value="LRR_TYP"/>
    <property type="match status" value="2"/>
</dbReference>
<dbReference type="Proteomes" id="UP001235939">
    <property type="component" value="Chromosome 15"/>
</dbReference>
<evidence type="ECO:0000256" key="2">
    <source>
        <dbReference type="ARBA" id="ARBA00022729"/>
    </source>
</evidence>
<dbReference type="SUPFAM" id="SSF52058">
    <property type="entry name" value="L domain-like"/>
    <property type="match status" value="1"/>
</dbReference>
<accession>A0ABY6L8U8</accession>
<dbReference type="PANTHER" id="PTHR24369">
    <property type="entry name" value="ANTIGEN BSP, PUTATIVE-RELATED"/>
    <property type="match status" value="1"/>
</dbReference>
<dbReference type="InterPro" id="IPR001611">
    <property type="entry name" value="Leu-rich_rpt"/>
</dbReference>
<keyword evidence="2" id="KW-0732">Signal</keyword>
<proteinExistence type="predicted"/>